<dbReference type="InterPro" id="IPR050898">
    <property type="entry name" value="Plant_acyltransferase"/>
</dbReference>
<dbReference type="AlphaFoldDB" id="A0A9R0Q9Y7"/>
<dbReference type="InterPro" id="IPR023213">
    <property type="entry name" value="CAT-like_dom_sf"/>
</dbReference>
<dbReference type="PANTHER" id="PTHR31147">
    <property type="entry name" value="ACYL TRANSFERASE 4"/>
    <property type="match status" value="1"/>
</dbReference>
<name>A0A9R0Q9Y7_TRITD</name>
<comment type="similarity">
    <text evidence="1">Belongs to the plant acyltransferase family.</text>
</comment>
<dbReference type="Gene3D" id="3.30.559.10">
    <property type="entry name" value="Chloramphenicol acetyltransferase-like domain"/>
    <property type="match status" value="2"/>
</dbReference>
<proteinExistence type="inferred from homology"/>
<dbReference type="Proteomes" id="UP000324705">
    <property type="component" value="Chromosome 1A"/>
</dbReference>
<dbReference type="Pfam" id="PF02458">
    <property type="entry name" value="Transferase"/>
    <property type="match status" value="1"/>
</dbReference>
<organism evidence="3 4">
    <name type="scientific">Triticum turgidum subsp. durum</name>
    <name type="common">Durum wheat</name>
    <name type="synonym">Triticum durum</name>
    <dbReference type="NCBI Taxonomy" id="4567"/>
    <lineage>
        <taxon>Eukaryota</taxon>
        <taxon>Viridiplantae</taxon>
        <taxon>Streptophyta</taxon>
        <taxon>Embryophyta</taxon>
        <taxon>Tracheophyta</taxon>
        <taxon>Spermatophyta</taxon>
        <taxon>Magnoliopsida</taxon>
        <taxon>Liliopsida</taxon>
        <taxon>Poales</taxon>
        <taxon>Poaceae</taxon>
        <taxon>BOP clade</taxon>
        <taxon>Pooideae</taxon>
        <taxon>Triticodae</taxon>
        <taxon>Triticeae</taxon>
        <taxon>Triticinae</taxon>
        <taxon>Triticum</taxon>
    </lineage>
</organism>
<dbReference type="PANTHER" id="PTHR31147:SF54">
    <property type="entry name" value="OS10G0105900 PROTEIN"/>
    <property type="match status" value="1"/>
</dbReference>
<dbReference type="GO" id="GO:0016747">
    <property type="term" value="F:acyltransferase activity, transferring groups other than amino-acyl groups"/>
    <property type="evidence" value="ECO:0007669"/>
    <property type="project" value="UniProtKB-ARBA"/>
</dbReference>
<evidence type="ECO:0000313" key="3">
    <source>
        <dbReference type="EMBL" id="VAH07732.1"/>
    </source>
</evidence>
<feature type="region of interest" description="Disordered" evidence="2">
    <location>
        <begin position="1"/>
        <end position="25"/>
    </location>
</feature>
<evidence type="ECO:0000256" key="1">
    <source>
        <dbReference type="ARBA" id="ARBA00009861"/>
    </source>
</evidence>
<evidence type="ECO:0000256" key="2">
    <source>
        <dbReference type="SAM" id="MobiDB-lite"/>
    </source>
</evidence>
<dbReference type="EMBL" id="LT934111">
    <property type="protein sequence ID" value="VAH07732.1"/>
    <property type="molecule type" value="Genomic_DNA"/>
</dbReference>
<reference evidence="3 4" key="1">
    <citation type="submission" date="2017-09" db="EMBL/GenBank/DDBJ databases">
        <authorList>
            <consortium name="International Durum Wheat Genome Sequencing Consortium (IDWGSC)"/>
            <person name="Milanesi L."/>
        </authorList>
    </citation>
    <scope>NUCLEOTIDE SEQUENCE [LARGE SCALE GENOMIC DNA]</scope>
    <source>
        <strain evidence="4">cv. Svevo</strain>
    </source>
</reference>
<accession>A0A9R0Q9Y7</accession>
<protein>
    <submittedName>
        <fullName evidence="3">Uncharacterized protein</fullName>
    </submittedName>
</protein>
<gene>
    <name evidence="3" type="ORF">TRITD_1Av1G169020</name>
</gene>
<evidence type="ECO:0000313" key="4">
    <source>
        <dbReference type="Proteomes" id="UP000324705"/>
    </source>
</evidence>
<dbReference type="Gramene" id="TRITD1Av1G169020.1">
    <property type="protein sequence ID" value="TRITD1Av1G169020.1"/>
    <property type="gene ID" value="TRITD1Av1G169020"/>
</dbReference>
<sequence length="399" mass="44213">MVTFTARRSEPELLPPARATPRETKALSDLDDQRTLRYYETVIGFFRSNALPGRPDDPVKAIRAALREALVYYYPIAGRLREDGAGRLVVDCTAEGVVFVEAYVDARLEEFGEPLLPPYPCVEELLCPVGDTRAVVGKPLLFMQVTRLKCGGFVLGFHICHNLADGFGMAQFIKAVSDIARGEAAPTILPVWERELLTSRSLLPPPITRLYPAHEPPANGSGSAARDMMLSVPPQSMVAKYFLFGPREVSALRGRIPAGHPARSATIYEPGQRVRLVRETKRGMTKERMESMVEAVALLREWPPSTMDRIYEVSDVRWMAVNVLDFGWADLAGGGIPLAGDLTSKLGSDHMWCRNENGEVSTVVSMLLPRAAMDRFTEEIAVWLSHKDDEKNLAIMSSL</sequence>
<keyword evidence="4" id="KW-1185">Reference proteome</keyword>